<evidence type="ECO:0000259" key="3">
    <source>
        <dbReference type="SMART" id="SM00244"/>
    </source>
</evidence>
<dbReference type="Gene3D" id="6.10.250.2090">
    <property type="match status" value="1"/>
</dbReference>
<evidence type="ECO:0000256" key="1">
    <source>
        <dbReference type="ARBA" id="ARBA00008164"/>
    </source>
</evidence>
<evidence type="ECO:0000256" key="2">
    <source>
        <dbReference type="SAM" id="MobiDB-lite"/>
    </source>
</evidence>
<dbReference type="SUPFAM" id="SSF117892">
    <property type="entry name" value="Band 7/SPFH domain"/>
    <property type="match status" value="1"/>
</dbReference>
<evidence type="ECO:0000313" key="5">
    <source>
        <dbReference type="Proteomes" id="UP001500620"/>
    </source>
</evidence>
<dbReference type="InterPro" id="IPR043202">
    <property type="entry name" value="Band-7_stomatin-like"/>
</dbReference>
<dbReference type="PANTHER" id="PTHR10264:SF19">
    <property type="entry name" value="AT06885P-RELATED"/>
    <property type="match status" value="1"/>
</dbReference>
<dbReference type="InterPro" id="IPR001972">
    <property type="entry name" value="Stomatin_HflK_fam"/>
</dbReference>
<organism evidence="4 5">
    <name type="scientific">Dactylosporangium darangshiense</name>
    <dbReference type="NCBI Taxonomy" id="579108"/>
    <lineage>
        <taxon>Bacteria</taxon>
        <taxon>Bacillati</taxon>
        <taxon>Actinomycetota</taxon>
        <taxon>Actinomycetes</taxon>
        <taxon>Micromonosporales</taxon>
        <taxon>Micromonosporaceae</taxon>
        <taxon>Dactylosporangium</taxon>
    </lineage>
</organism>
<dbReference type="PANTHER" id="PTHR10264">
    <property type="entry name" value="BAND 7 PROTEIN-RELATED"/>
    <property type="match status" value="1"/>
</dbReference>
<dbReference type="PRINTS" id="PR00721">
    <property type="entry name" value="STOMATIN"/>
</dbReference>
<dbReference type="CDD" id="cd08826">
    <property type="entry name" value="SPFH_eoslipins_u1"/>
    <property type="match status" value="1"/>
</dbReference>
<reference evidence="5" key="1">
    <citation type="journal article" date="2019" name="Int. J. Syst. Evol. Microbiol.">
        <title>The Global Catalogue of Microorganisms (GCM) 10K type strain sequencing project: providing services to taxonomists for standard genome sequencing and annotation.</title>
        <authorList>
            <consortium name="The Broad Institute Genomics Platform"/>
            <consortium name="The Broad Institute Genome Sequencing Center for Infectious Disease"/>
            <person name="Wu L."/>
            <person name="Ma J."/>
        </authorList>
    </citation>
    <scope>NUCLEOTIDE SEQUENCE [LARGE SCALE GENOMIC DNA]</scope>
    <source>
        <strain evidence="5">JCM 17441</strain>
    </source>
</reference>
<name>A0ABP8DGT5_9ACTN</name>
<dbReference type="EMBL" id="BAABAT010000021">
    <property type="protein sequence ID" value="GAA4255531.1"/>
    <property type="molecule type" value="Genomic_DNA"/>
</dbReference>
<dbReference type="InterPro" id="IPR036013">
    <property type="entry name" value="Band_7/SPFH_dom_sf"/>
</dbReference>
<proteinExistence type="inferred from homology"/>
<evidence type="ECO:0000313" key="4">
    <source>
        <dbReference type="EMBL" id="GAA4255531.1"/>
    </source>
</evidence>
<gene>
    <name evidence="4" type="ORF">GCM10022255_064750</name>
</gene>
<accession>A0ABP8DGT5</accession>
<sequence length="260" mass="28807">MAIVGFAGSIRIVRQYERGLIFRLGRLRQATRGPGLAMIVPVIDRMQRVSLQIVTLPVPAQDGITRDNVTVKVDAVVYFRVVDPVRAVVEVQDYMFAVLQVAQTSLRSIIGKSDLDELLTNRERLNQGLEVMIDNPAIEWGVHIDRVEIKDVSLPESMKRSMSRQAEAERERRARIITADGELQASRKLADAATAMAGTPTALQLRLLETVVEVAAEKNSTLVLPFPVELLRFLEQRAQEPATGPSDAELPADQAYVRAA</sequence>
<dbReference type="Gene3D" id="3.30.479.30">
    <property type="entry name" value="Band 7 domain"/>
    <property type="match status" value="1"/>
</dbReference>
<comment type="caution">
    <text evidence="4">The sequence shown here is derived from an EMBL/GenBank/DDBJ whole genome shotgun (WGS) entry which is preliminary data.</text>
</comment>
<keyword evidence="5" id="KW-1185">Reference proteome</keyword>
<feature type="domain" description="Band 7" evidence="3">
    <location>
        <begin position="8"/>
        <end position="166"/>
    </location>
</feature>
<dbReference type="InterPro" id="IPR001107">
    <property type="entry name" value="Band_7"/>
</dbReference>
<feature type="region of interest" description="Disordered" evidence="2">
    <location>
        <begin position="240"/>
        <end position="260"/>
    </location>
</feature>
<protein>
    <submittedName>
        <fullName evidence="4">Slipin family protein</fullName>
    </submittedName>
</protein>
<dbReference type="Proteomes" id="UP001500620">
    <property type="component" value="Unassembled WGS sequence"/>
</dbReference>
<dbReference type="Pfam" id="PF01145">
    <property type="entry name" value="Band_7"/>
    <property type="match status" value="1"/>
</dbReference>
<dbReference type="SMART" id="SM00244">
    <property type="entry name" value="PHB"/>
    <property type="match status" value="1"/>
</dbReference>
<comment type="similarity">
    <text evidence="1">Belongs to the band 7/mec-2 family.</text>
</comment>